<comment type="caution">
    <text evidence="1">The sequence shown here is derived from an EMBL/GenBank/DDBJ whole genome shotgun (WGS) entry which is preliminary data.</text>
</comment>
<dbReference type="AlphaFoldDB" id="A0A9W9RAD2"/>
<dbReference type="Proteomes" id="UP001147752">
    <property type="component" value="Unassembled WGS sequence"/>
</dbReference>
<evidence type="ECO:0000313" key="1">
    <source>
        <dbReference type="EMBL" id="KAJ5356557.1"/>
    </source>
</evidence>
<proteinExistence type="predicted"/>
<accession>A0A9W9RAD2</accession>
<dbReference type="GeneID" id="81468072"/>
<name>A0A9W9RAD2_9EURO</name>
<keyword evidence="2" id="KW-1185">Reference proteome</keyword>
<protein>
    <submittedName>
        <fullName evidence="1">Uncharacterized protein</fullName>
    </submittedName>
</protein>
<reference evidence="1" key="2">
    <citation type="journal article" date="2023" name="IMA Fungus">
        <title>Comparative genomic study of the Penicillium genus elucidates a diverse pangenome and 15 lateral gene transfer events.</title>
        <authorList>
            <person name="Petersen C."/>
            <person name="Sorensen T."/>
            <person name="Nielsen M.R."/>
            <person name="Sondergaard T.E."/>
            <person name="Sorensen J.L."/>
            <person name="Fitzpatrick D.A."/>
            <person name="Frisvad J.C."/>
            <person name="Nielsen K.L."/>
        </authorList>
    </citation>
    <scope>NUCLEOTIDE SEQUENCE</scope>
    <source>
        <strain evidence="1">IBT 3081</strain>
    </source>
</reference>
<reference evidence="1" key="1">
    <citation type="submission" date="2022-12" db="EMBL/GenBank/DDBJ databases">
        <authorList>
            <person name="Petersen C."/>
        </authorList>
    </citation>
    <scope>NUCLEOTIDE SEQUENCE</scope>
    <source>
        <strain evidence="1">IBT 3081</strain>
    </source>
</reference>
<organism evidence="1 2">
    <name type="scientific">Penicillium concentricum</name>
    <dbReference type="NCBI Taxonomy" id="293559"/>
    <lineage>
        <taxon>Eukaryota</taxon>
        <taxon>Fungi</taxon>
        <taxon>Dikarya</taxon>
        <taxon>Ascomycota</taxon>
        <taxon>Pezizomycotina</taxon>
        <taxon>Eurotiomycetes</taxon>
        <taxon>Eurotiomycetidae</taxon>
        <taxon>Eurotiales</taxon>
        <taxon>Aspergillaceae</taxon>
        <taxon>Penicillium</taxon>
    </lineage>
</organism>
<sequence>MSAAKAPLNPELRSSSFGLNELCFDYVLRVAFDDTATGGIPLVGRTYAHKIGNLCSKSESAVKSSTEIFTLGPVAPLKSFVYMPRTITRQSYKLEQTLDSVIDRVGTDHHHLAVLLSDVKTKSKTCLIKFMDISGYHIECGDLDKAPGIVDLTLFRKAMREALATARDIGTKNIGRHN</sequence>
<dbReference type="OrthoDB" id="4369470at2759"/>
<gene>
    <name evidence="1" type="ORF">N7517_011166</name>
</gene>
<evidence type="ECO:0000313" key="2">
    <source>
        <dbReference type="Proteomes" id="UP001147752"/>
    </source>
</evidence>
<dbReference type="EMBL" id="JAPZBT010000006">
    <property type="protein sequence ID" value="KAJ5356557.1"/>
    <property type="molecule type" value="Genomic_DNA"/>
</dbReference>
<dbReference type="RefSeq" id="XP_056574704.1">
    <property type="nucleotide sequence ID" value="XM_056728889.1"/>
</dbReference>